<dbReference type="InterPro" id="IPR003439">
    <property type="entry name" value="ABC_transporter-like_ATP-bd"/>
</dbReference>
<dbReference type="GO" id="GO:0005524">
    <property type="term" value="F:ATP binding"/>
    <property type="evidence" value="ECO:0007669"/>
    <property type="project" value="UniProtKB-KW"/>
</dbReference>
<dbReference type="PROSITE" id="PS50929">
    <property type="entry name" value="ABC_TM1F"/>
    <property type="match status" value="2"/>
</dbReference>
<feature type="domain" description="ABC transporter" evidence="11">
    <location>
        <begin position="1197"/>
        <end position="1432"/>
    </location>
</feature>
<dbReference type="GO" id="GO:0140359">
    <property type="term" value="F:ABC-type transporter activity"/>
    <property type="evidence" value="ECO:0007669"/>
    <property type="project" value="InterPro"/>
</dbReference>
<dbReference type="PANTHER" id="PTHR24223">
    <property type="entry name" value="ATP-BINDING CASSETTE SUB-FAMILY C"/>
    <property type="match status" value="1"/>
</dbReference>
<feature type="region of interest" description="Disordered" evidence="9">
    <location>
        <begin position="782"/>
        <end position="821"/>
    </location>
</feature>
<dbReference type="GO" id="GO:0016020">
    <property type="term" value="C:membrane"/>
    <property type="evidence" value="ECO:0007669"/>
    <property type="project" value="UniProtKB-SubCell"/>
</dbReference>
<dbReference type="SMART" id="SM00382">
    <property type="entry name" value="AAA"/>
    <property type="match status" value="2"/>
</dbReference>
<dbReference type="Proteomes" id="UP000707451">
    <property type="component" value="Unassembled WGS sequence"/>
</dbReference>
<keyword evidence="7 10" id="KW-1133">Transmembrane helix</keyword>
<dbReference type="InterPro" id="IPR011527">
    <property type="entry name" value="ABC1_TM_dom"/>
</dbReference>
<feature type="compositionally biased region" description="Basic residues" evidence="9">
    <location>
        <begin position="793"/>
        <end position="802"/>
    </location>
</feature>
<feature type="region of interest" description="Disordered" evidence="9">
    <location>
        <begin position="1"/>
        <end position="72"/>
    </location>
</feature>
<keyword evidence="4 10" id="KW-0812">Transmembrane</keyword>
<feature type="compositionally biased region" description="Basic and acidic residues" evidence="9">
    <location>
        <begin position="783"/>
        <end position="792"/>
    </location>
</feature>
<feature type="transmembrane region" description="Helical" evidence="10">
    <location>
        <begin position="216"/>
        <end position="235"/>
    </location>
</feature>
<dbReference type="SUPFAM" id="SSF90123">
    <property type="entry name" value="ABC transporter transmembrane region"/>
    <property type="match status" value="2"/>
</dbReference>
<evidence type="ECO:0000256" key="5">
    <source>
        <dbReference type="ARBA" id="ARBA00022741"/>
    </source>
</evidence>
<evidence type="ECO:0000313" key="13">
    <source>
        <dbReference type="EMBL" id="KAG9062724.1"/>
    </source>
</evidence>
<feature type="compositionally biased region" description="Low complexity" evidence="9">
    <location>
        <begin position="808"/>
        <end position="821"/>
    </location>
</feature>
<protein>
    <recommendedName>
        <fullName evidence="15">P-loop containing nucleoside triphosphate hydrolase protein</fullName>
    </recommendedName>
</protein>
<evidence type="ECO:0000256" key="8">
    <source>
        <dbReference type="ARBA" id="ARBA00023136"/>
    </source>
</evidence>
<dbReference type="PROSITE" id="PS50893">
    <property type="entry name" value="ABC_TRANSPORTER_2"/>
    <property type="match status" value="2"/>
</dbReference>
<evidence type="ECO:0000256" key="2">
    <source>
        <dbReference type="ARBA" id="ARBA00009726"/>
    </source>
</evidence>
<dbReference type="FunFam" id="1.20.1560.10:FF:000010">
    <property type="entry name" value="Multidrug resistance-associated ABC transporter"/>
    <property type="match status" value="1"/>
</dbReference>
<dbReference type="InterPro" id="IPR027417">
    <property type="entry name" value="P-loop_NTPase"/>
</dbReference>
<dbReference type="FunFam" id="3.40.50.300:FF:000163">
    <property type="entry name" value="Multidrug resistance-associated protein member 4"/>
    <property type="match status" value="1"/>
</dbReference>
<dbReference type="GO" id="GO:0016887">
    <property type="term" value="F:ATP hydrolysis activity"/>
    <property type="evidence" value="ECO:0007669"/>
    <property type="project" value="InterPro"/>
</dbReference>
<feature type="compositionally biased region" description="Low complexity" evidence="9">
    <location>
        <begin position="33"/>
        <end position="56"/>
    </location>
</feature>
<feature type="transmembrane region" description="Helical" evidence="10">
    <location>
        <begin position="990"/>
        <end position="1009"/>
    </location>
</feature>
<accession>A0A9P8BNF5</accession>
<feature type="compositionally biased region" description="Basic and acidic residues" evidence="9">
    <location>
        <begin position="845"/>
        <end position="861"/>
    </location>
</feature>
<dbReference type="CDD" id="cd18597">
    <property type="entry name" value="ABC_6TM_YOR1_D1_like"/>
    <property type="match status" value="1"/>
</dbReference>
<evidence type="ECO:0008006" key="15">
    <source>
        <dbReference type="Google" id="ProtNLM"/>
    </source>
</evidence>
<keyword evidence="14" id="KW-1185">Reference proteome</keyword>
<comment type="subcellular location">
    <subcellularLocation>
        <location evidence="1">Membrane</location>
        <topology evidence="1">Multi-pass membrane protein</topology>
    </subcellularLocation>
</comment>
<keyword evidence="5" id="KW-0547">Nucleotide-binding</keyword>
<evidence type="ECO:0000313" key="14">
    <source>
        <dbReference type="Proteomes" id="UP000707451"/>
    </source>
</evidence>
<dbReference type="EMBL" id="JAHRHY010000018">
    <property type="protein sequence ID" value="KAG9062724.1"/>
    <property type="molecule type" value="Genomic_DNA"/>
</dbReference>
<feature type="domain" description="ABC transporter" evidence="11">
    <location>
        <begin position="557"/>
        <end position="779"/>
    </location>
</feature>
<evidence type="ECO:0000256" key="9">
    <source>
        <dbReference type="SAM" id="MobiDB-lite"/>
    </source>
</evidence>
<name>A0A9P8BNF5_9FUNG</name>
<feature type="region of interest" description="Disordered" evidence="9">
    <location>
        <begin position="524"/>
        <end position="564"/>
    </location>
</feature>
<evidence type="ECO:0000256" key="6">
    <source>
        <dbReference type="ARBA" id="ARBA00022840"/>
    </source>
</evidence>
<gene>
    <name evidence="13" type="ORF">KI688_005030</name>
</gene>
<dbReference type="CDD" id="cd03244">
    <property type="entry name" value="ABCC_MRP_domain2"/>
    <property type="match status" value="1"/>
</dbReference>
<feature type="transmembrane region" description="Helical" evidence="10">
    <location>
        <begin position="1015"/>
        <end position="1034"/>
    </location>
</feature>
<comment type="similarity">
    <text evidence="2">Belongs to the ABC transporter superfamily. ABCC family. Conjugate transporter (TC 3.A.1.208) subfamily.</text>
</comment>
<dbReference type="InterPro" id="IPR003593">
    <property type="entry name" value="AAA+_ATPase"/>
</dbReference>
<feature type="domain" description="ABC transmembrane type-1" evidence="12">
    <location>
        <begin position="179"/>
        <end position="463"/>
    </location>
</feature>
<organism evidence="13 14">
    <name type="scientific">Linnemannia hyalina</name>
    <dbReference type="NCBI Taxonomy" id="64524"/>
    <lineage>
        <taxon>Eukaryota</taxon>
        <taxon>Fungi</taxon>
        <taxon>Fungi incertae sedis</taxon>
        <taxon>Mucoromycota</taxon>
        <taxon>Mortierellomycotina</taxon>
        <taxon>Mortierellomycetes</taxon>
        <taxon>Mortierellales</taxon>
        <taxon>Mortierellaceae</taxon>
        <taxon>Linnemannia</taxon>
    </lineage>
</organism>
<keyword evidence="6" id="KW-0067">ATP-binding</keyword>
<dbReference type="OrthoDB" id="6500128at2759"/>
<dbReference type="InterPro" id="IPR050173">
    <property type="entry name" value="ABC_transporter_C-like"/>
</dbReference>
<feature type="transmembrane region" description="Helical" evidence="10">
    <location>
        <begin position="922"/>
        <end position="945"/>
    </location>
</feature>
<evidence type="ECO:0000256" key="4">
    <source>
        <dbReference type="ARBA" id="ARBA00022692"/>
    </source>
</evidence>
<evidence type="ECO:0000256" key="7">
    <source>
        <dbReference type="ARBA" id="ARBA00022989"/>
    </source>
</evidence>
<dbReference type="Pfam" id="PF00664">
    <property type="entry name" value="ABC_membrane"/>
    <property type="match status" value="2"/>
</dbReference>
<reference evidence="13" key="1">
    <citation type="submission" date="2021-06" db="EMBL/GenBank/DDBJ databases">
        <title>Genome Sequence of Mortierella hyaline Strain SCG-10, a Cold-Adapted, Nitrate-Reducing Fungus Isolated from Soil in Minnesota, USA.</title>
        <authorList>
            <person name="Aldossari N."/>
        </authorList>
    </citation>
    <scope>NUCLEOTIDE SEQUENCE</scope>
    <source>
        <strain evidence="13">SCG-10</strain>
    </source>
</reference>
<feature type="domain" description="ABC transmembrane type-1" evidence="12">
    <location>
        <begin position="883"/>
        <end position="1159"/>
    </location>
</feature>
<dbReference type="CDD" id="cd18606">
    <property type="entry name" value="ABC_6TM_YOR1_D2_like"/>
    <property type="match status" value="1"/>
</dbReference>
<evidence type="ECO:0000256" key="10">
    <source>
        <dbReference type="SAM" id="Phobius"/>
    </source>
</evidence>
<feature type="transmembrane region" description="Helical" evidence="10">
    <location>
        <begin position="440"/>
        <end position="459"/>
    </location>
</feature>
<evidence type="ECO:0000259" key="11">
    <source>
        <dbReference type="PROSITE" id="PS50893"/>
    </source>
</evidence>
<keyword evidence="8 10" id="KW-0472">Membrane</keyword>
<keyword evidence="3" id="KW-0813">Transport</keyword>
<dbReference type="InterPro" id="IPR017871">
    <property type="entry name" value="ABC_transporter-like_CS"/>
</dbReference>
<feature type="transmembrane region" description="Helical" evidence="10">
    <location>
        <begin position="1102"/>
        <end position="1124"/>
    </location>
</feature>
<dbReference type="CDD" id="cd03250">
    <property type="entry name" value="ABCC_MRP_domain1"/>
    <property type="match status" value="1"/>
</dbReference>
<evidence type="ECO:0000256" key="1">
    <source>
        <dbReference type="ARBA" id="ARBA00004141"/>
    </source>
</evidence>
<feature type="transmembrane region" description="Helical" evidence="10">
    <location>
        <begin position="404"/>
        <end position="428"/>
    </location>
</feature>
<sequence length="1448" mass="161003">MPQPKPPLQPANAPLLPEGSGQQPSNGRGDYGTSTPTPSSNSTTTATPSTSKDTSTANTNPNKDTSKPSAASSKNRWSRYAKYIYTEEGAEESPEAHASIWSLMFVTWLTPIFRRGYDHTLQEEDLFAIVPERKTELQGPRLERLWKEEQERVRKRGKGETPSLIRALFWFLLPTYWSGIVSLLTFDALAKVIPFFLLWVIQYLKDNQSDETPKPSAWYGYGLAISYLIVCLAQIALTQLWVRSVVGSGTLCRSALVDLIFQKSTRISSKDRLDYPDGTIFNIISSDATRVDFCLEGLGLLYTVPMTVVVTVGLLVYWMGPSALVGAAVLIFSNPLQTWAMTLLNPIRIQVAKLTDSRMGLVTEILQGIKVIKFFAYEPSFWKKLADIRLSEIKCISWLLQVRGFIYSTSSSLPVFASALTFVLYAALGNKLEPEIVFPSLAFFTGLRVPLLVLPYCYSDAMDGYVSTKRIQKFLLTEDIQPLPPIDKSHDSALSIKDADFYWDQLPSTTVAVALSADGKQGATSIGSELTSPSTSPSSSRNSITEDSEADERQPLLSASNTAQESTPMIRPFLRDINLHVPRGSLVAVVGPVGSGKSSLLQAMVGNMMKSQGEVIRGATISYASQTPWIQNATIMDNILFDTPMEEERYWRVIKACSLEQDLTQFTSGDKTEIGERGVNMSGGQKARLSLARSVYYNAEMVIMDDPLSAVDAHVGRRLWEDCVLHELSNKTRVIATHQLHVLPDVDYVICMKHGRIAEQGTFRELISHKGDFFKLMKQYGGHHHDDDDDHRPRRRVLKRNKSSTGKVVITSTAGSTVTATTTKSDDDLTVLQELEETVSEDDSESTKEIPKGQMTDEERASGAVSRKVYREYFRLGGDWNWVVIVFLLSAQQAAGVAMNVWLSFWSSDKFGWTVWEYINVYVATAVIQLLIVMLGSYMLVLAILKGSRMIHDNAFLSVLRSPMSFFDTTPAGRILNRFSKDVGTVDNMAAVNSLLITATGILSVLILSAAFLPWIIPVMVPLSIMYYYIALYYQMTSRELKRIDALVRSHLFSYFSETLNGMGTLKAYHPHGIDCAIERNRVNMDRSHHVYYIQILGTKWIGARVFVVGHVLNFVALVLIIWARDDIDPATAGLILSYLARLASEMSWAIQCAADLENNMTSAERLFYYTNSLEQEPPAEILDRKPVASWPQQGHISFQEVSLRYRPELPLVLDKISFDIQAGHKVGVVGRTGAGKSSLIQALFLLVPLDPGSKIVMDGVETDTIGTADLRSRMSIIPQDPVLFQGTFRYNLDPLNKHTEQALWRVLEASDLKGYVQQQEGGLDAVVAAQGENLSVGQRQLVCLSRALLSKSKVVILDEATASVDLATDSLIQKAIRVDFSDSTVITIAHRLNTVIDYNHILVMDRGQVAEYDTPRDLLKNRQSLFSKMVDETGEANAALLRSLAGC</sequence>
<dbReference type="Pfam" id="PF00005">
    <property type="entry name" value="ABC_tran"/>
    <property type="match status" value="2"/>
</dbReference>
<dbReference type="InterPro" id="IPR036640">
    <property type="entry name" value="ABC1_TM_sf"/>
</dbReference>
<dbReference type="Gene3D" id="3.40.50.300">
    <property type="entry name" value="P-loop containing nucleotide triphosphate hydrolases"/>
    <property type="match status" value="2"/>
</dbReference>
<dbReference type="FunFam" id="3.40.50.300:FF:000997">
    <property type="entry name" value="Multidrug resistance-associated protein 1"/>
    <property type="match status" value="1"/>
</dbReference>
<evidence type="ECO:0000259" key="12">
    <source>
        <dbReference type="PROSITE" id="PS50929"/>
    </source>
</evidence>
<proteinExistence type="inferred from homology"/>
<dbReference type="SUPFAM" id="SSF52540">
    <property type="entry name" value="P-loop containing nucleoside triphosphate hydrolases"/>
    <property type="match status" value="2"/>
</dbReference>
<feature type="compositionally biased region" description="Polar residues" evidence="9">
    <location>
        <begin position="57"/>
        <end position="72"/>
    </location>
</feature>
<dbReference type="PANTHER" id="PTHR24223:SF456">
    <property type="entry name" value="MULTIDRUG RESISTANCE-ASSOCIATED PROTEIN LETHAL(2)03659"/>
    <property type="match status" value="1"/>
</dbReference>
<comment type="caution">
    <text evidence="13">The sequence shown here is derived from an EMBL/GenBank/DDBJ whole genome shotgun (WGS) entry which is preliminary data.</text>
</comment>
<dbReference type="PROSITE" id="PS00211">
    <property type="entry name" value="ABC_TRANSPORTER_1"/>
    <property type="match status" value="2"/>
</dbReference>
<feature type="compositionally biased region" description="Low complexity" evidence="9">
    <location>
        <begin position="531"/>
        <end position="540"/>
    </location>
</feature>
<feature type="transmembrane region" description="Helical" evidence="10">
    <location>
        <begin position="880"/>
        <end position="902"/>
    </location>
</feature>
<dbReference type="Gene3D" id="1.20.1560.10">
    <property type="entry name" value="ABC transporter type 1, transmembrane domain"/>
    <property type="match status" value="2"/>
</dbReference>
<evidence type="ECO:0000256" key="3">
    <source>
        <dbReference type="ARBA" id="ARBA00022448"/>
    </source>
</evidence>
<feature type="region of interest" description="Disordered" evidence="9">
    <location>
        <begin position="836"/>
        <end position="861"/>
    </location>
</feature>